<dbReference type="Proteomes" id="UP000829998">
    <property type="component" value="Chromosome"/>
</dbReference>
<name>A0ABY4LY51_9FLAO</name>
<dbReference type="EMBL" id="CP096829">
    <property type="protein sequence ID" value="UPZ18008.1"/>
    <property type="molecule type" value="Genomic_DNA"/>
</dbReference>
<dbReference type="RefSeq" id="WP_248729946.1">
    <property type="nucleotide sequence ID" value="NZ_CP096829.1"/>
</dbReference>
<sequence length="436" mass="51250">MTPKTITEKEICTLSESLEPISKEVCNWAEKSIFLKWGVLSRGKFHCLECMHSWKPDVKEPSCQNYTKCTHCLGKLKVQQYNQVHFKEAEYSAVVDTAGSYQVVRIICSYKHMKKNFLPAYFHKEVMQHWINPKGEVRTMSLSTNAFSQAYDQWKFCSPLEIRPKGFEHNAKYRINPYRVYPQIKVLPVLRRNGFKKSFYNIAPQALFTSLLKEPCAETLLKASQTSMLSYYLTSHSQQIKQNWQAVKTCLKFGYKITDMKIWEDYIALLRWFKKDLSTPLFVCPDNLSEAHDRLVVKKRELQRKKYLHKMRSEIQSAQQIYEQQKKQFFGLCFKDQNLTISVLEKVQDFLEEGDNLHHCVFTNEYYMKRDSLILSARIDNAPVETIEVSLSKLEILQCRGLKNKSSKHHKKVLSLMKENLPLIARRIKKRNSVEI</sequence>
<evidence type="ECO:0000313" key="1">
    <source>
        <dbReference type="EMBL" id="UPZ18008.1"/>
    </source>
</evidence>
<gene>
    <name evidence="1" type="ORF">M0M44_11825</name>
</gene>
<evidence type="ECO:0000313" key="2">
    <source>
        <dbReference type="Proteomes" id="UP000829998"/>
    </source>
</evidence>
<protein>
    <submittedName>
        <fullName evidence="1">PcfJ domain-containing protein</fullName>
    </submittedName>
</protein>
<dbReference type="InterPro" id="IPR025586">
    <property type="entry name" value="PcfJ"/>
</dbReference>
<proteinExistence type="predicted"/>
<organism evidence="1 2">
    <name type="scientific">Flavobacterium humidisoli</name>
    <dbReference type="NCBI Taxonomy" id="2937442"/>
    <lineage>
        <taxon>Bacteria</taxon>
        <taxon>Pseudomonadati</taxon>
        <taxon>Bacteroidota</taxon>
        <taxon>Flavobacteriia</taxon>
        <taxon>Flavobacteriales</taxon>
        <taxon>Flavobacteriaceae</taxon>
        <taxon>Flavobacterium</taxon>
    </lineage>
</organism>
<keyword evidence="2" id="KW-1185">Reference proteome</keyword>
<reference evidence="1 2" key="1">
    <citation type="submission" date="2022-04" db="EMBL/GenBank/DDBJ databases">
        <authorList>
            <person name="Ra J.-S."/>
            <person name="Kim S.-B."/>
        </authorList>
    </citation>
    <scope>NUCLEOTIDE SEQUENCE [LARGE SCALE GENOMIC DNA]</scope>
    <source>
        <strain evidence="1 2">MMS21-Er5</strain>
    </source>
</reference>
<dbReference type="Pfam" id="PF14284">
    <property type="entry name" value="PcfJ"/>
    <property type="match status" value="1"/>
</dbReference>
<accession>A0ABY4LY51</accession>